<dbReference type="Gene3D" id="1.10.1660.10">
    <property type="match status" value="1"/>
</dbReference>
<keyword evidence="1" id="KW-0238">DNA-binding</keyword>
<dbReference type="Pfam" id="PF13411">
    <property type="entry name" value="MerR_1"/>
    <property type="match status" value="1"/>
</dbReference>
<gene>
    <name evidence="3" type="ORF">ACFSAG_11250</name>
</gene>
<proteinExistence type="predicted"/>
<dbReference type="PANTHER" id="PTHR30204:SF15">
    <property type="entry name" value="BLL5018 PROTEIN"/>
    <property type="match status" value="1"/>
</dbReference>
<dbReference type="InterPro" id="IPR009061">
    <property type="entry name" value="DNA-bd_dom_put_sf"/>
</dbReference>
<feature type="domain" description="HTH merR-type" evidence="2">
    <location>
        <begin position="8"/>
        <end position="78"/>
    </location>
</feature>
<dbReference type="CDD" id="cd04765">
    <property type="entry name" value="HTH_MlrA-like_sg2"/>
    <property type="match status" value="1"/>
</dbReference>
<dbReference type="InterPro" id="IPR000551">
    <property type="entry name" value="MerR-type_HTH_dom"/>
</dbReference>
<dbReference type="Proteomes" id="UP001597215">
    <property type="component" value="Unassembled WGS sequence"/>
</dbReference>
<dbReference type="SUPFAM" id="SSF46955">
    <property type="entry name" value="Putative DNA-binding domain"/>
    <property type="match status" value="1"/>
</dbReference>
<organism evidence="3 4">
    <name type="scientific">Sphingorhabdus buctiana</name>
    <dbReference type="NCBI Taxonomy" id="1508805"/>
    <lineage>
        <taxon>Bacteria</taxon>
        <taxon>Pseudomonadati</taxon>
        <taxon>Pseudomonadota</taxon>
        <taxon>Alphaproteobacteria</taxon>
        <taxon>Sphingomonadales</taxon>
        <taxon>Sphingomonadaceae</taxon>
        <taxon>Sphingorhabdus</taxon>
    </lineage>
</organism>
<dbReference type="RefSeq" id="WP_381514776.1">
    <property type="nucleotide sequence ID" value="NZ_JBHUEL010000010.1"/>
</dbReference>
<keyword evidence="4" id="KW-1185">Reference proteome</keyword>
<dbReference type="PROSITE" id="PS50937">
    <property type="entry name" value="HTH_MERR_2"/>
    <property type="match status" value="1"/>
</dbReference>
<evidence type="ECO:0000313" key="3">
    <source>
        <dbReference type="EMBL" id="MFD1767414.1"/>
    </source>
</evidence>
<sequence>MEKAPEAFLTIGEMADRLGVKTHILRYWEEQFPMLKPLKRAGGRRLYRPSDVALLDQIQDLLTNQGYTIRGARSFLAKGGKVQPVSEAAPVVEAAPVAPPAPIGDLFASPPPSKLVPELRAIRDKLASALETA</sequence>
<reference evidence="4" key="1">
    <citation type="journal article" date="2019" name="Int. J. Syst. Evol. Microbiol.">
        <title>The Global Catalogue of Microorganisms (GCM) 10K type strain sequencing project: providing services to taxonomists for standard genome sequencing and annotation.</title>
        <authorList>
            <consortium name="The Broad Institute Genomics Platform"/>
            <consortium name="The Broad Institute Genome Sequencing Center for Infectious Disease"/>
            <person name="Wu L."/>
            <person name="Ma J."/>
        </authorList>
    </citation>
    <scope>NUCLEOTIDE SEQUENCE [LARGE SCALE GENOMIC DNA]</scope>
    <source>
        <strain evidence="4">CGMCC 1.12449</strain>
    </source>
</reference>
<comment type="caution">
    <text evidence="3">The sequence shown here is derived from an EMBL/GenBank/DDBJ whole genome shotgun (WGS) entry which is preliminary data.</text>
</comment>
<evidence type="ECO:0000256" key="1">
    <source>
        <dbReference type="ARBA" id="ARBA00023125"/>
    </source>
</evidence>
<evidence type="ECO:0000313" key="4">
    <source>
        <dbReference type="Proteomes" id="UP001597215"/>
    </source>
</evidence>
<evidence type="ECO:0000259" key="2">
    <source>
        <dbReference type="PROSITE" id="PS50937"/>
    </source>
</evidence>
<accession>A0ABW4ME71</accession>
<name>A0ABW4ME71_9SPHN</name>
<protein>
    <submittedName>
        <fullName evidence="3">MerR family transcriptional regulator</fullName>
    </submittedName>
</protein>
<dbReference type="EMBL" id="JBHUEL010000010">
    <property type="protein sequence ID" value="MFD1767414.1"/>
    <property type="molecule type" value="Genomic_DNA"/>
</dbReference>
<dbReference type="InterPro" id="IPR047057">
    <property type="entry name" value="MerR_fam"/>
</dbReference>
<dbReference type="SMART" id="SM00422">
    <property type="entry name" value="HTH_MERR"/>
    <property type="match status" value="1"/>
</dbReference>
<dbReference type="PANTHER" id="PTHR30204">
    <property type="entry name" value="REDOX-CYCLING DRUG-SENSING TRANSCRIPTIONAL ACTIVATOR SOXR"/>
    <property type="match status" value="1"/>
</dbReference>